<keyword evidence="4" id="KW-0456">Lyase</keyword>
<dbReference type="EMBL" id="FWFW01000003">
    <property type="protein sequence ID" value="SLN31160.1"/>
    <property type="molecule type" value="Genomic_DNA"/>
</dbReference>
<dbReference type="PANTHER" id="PTHR43318">
    <property type="entry name" value="UDP-N-ACETYLGLUCOSAMINE 4,6-DEHYDRATASE"/>
    <property type="match status" value="1"/>
</dbReference>
<dbReference type="InterPro" id="IPR051203">
    <property type="entry name" value="Polysaccharide_Synthase-Rel"/>
</dbReference>
<dbReference type="Gene3D" id="3.40.50.720">
    <property type="entry name" value="NAD(P)-binding Rossmann-like Domain"/>
    <property type="match status" value="2"/>
</dbReference>
<feature type="transmembrane region" description="Helical" evidence="2">
    <location>
        <begin position="146"/>
        <end position="163"/>
    </location>
</feature>
<accession>A0A1Y5S2H4</accession>
<reference evidence="4 5" key="1">
    <citation type="submission" date="2017-03" db="EMBL/GenBank/DDBJ databases">
        <authorList>
            <person name="Afonso C.L."/>
            <person name="Miller P.J."/>
            <person name="Scott M.A."/>
            <person name="Spackman E."/>
            <person name="Goraichik I."/>
            <person name="Dimitrov K.M."/>
            <person name="Suarez D.L."/>
            <person name="Swayne D.E."/>
        </authorList>
    </citation>
    <scope>NUCLEOTIDE SEQUENCE [LARGE SCALE GENOMIC DNA]</scope>
    <source>
        <strain evidence="4 5">CECT 7971</strain>
    </source>
</reference>
<feature type="transmembrane region" description="Helical" evidence="2">
    <location>
        <begin position="85"/>
        <end position="106"/>
    </location>
</feature>
<dbReference type="OrthoDB" id="9803111at2"/>
<dbReference type="Pfam" id="PF13727">
    <property type="entry name" value="CoA_binding_3"/>
    <property type="match status" value="1"/>
</dbReference>
<comment type="similarity">
    <text evidence="1">Belongs to the polysaccharide synthase family.</text>
</comment>
<name>A0A1Y5S2H4_9RHOB</name>
<evidence type="ECO:0000256" key="1">
    <source>
        <dbReference type="ARBA" id="ARBA00007430"/>
    </source>
</evidence>
<evidence type="ECO:0000259" key="3">
    <source>
        <dbReference type="Pfam" id="PF02719"/>
    </source>
</evidence>
<organism evidence="4 5">
    <name type="scientific">Pacificibacter marinus</name>
    <dbReference type="NCBI Taxonomy" id="658057"/>
    <lineage>
        <taxon>Bacteria</taxon>
        <taxon>Pseudomonadati</taxon>
        <taxon>Pseudomonadota</taxon>
        <taxon>Alphaproteobacteria</taxon>
        <taxon>Rhodobacterales</taxon>
        <taxon>Roseobacteraceae</taxon>
        <taxon>Pacificibacter</taxon>
    </lineage>
</organism>
<dbReference type="AlphaFoldDB" id="A0A1Y5S2H4"/>
<dbReference type="Proteomes" id="UP000193307">
    <property type="component" value="Unassembled WGS sequence"/>
</dbReference>
<keyword evidence="2" id="KW-0472">Membrane</keyword>
<keyword evidence="2" id="KW-1133">Transmembrane helix</keyword>
<dbReference type="EC" id="4.2.1.135" evidence="4"/>
<dbReference type="SUPFAM" id="SSF51735">
    <property type="entry name" value="NAD(P)-binding Rossmann-fold domains"/>
    <property type="match status" value="2"/>
</dbReference>
<evidence type="ECO:0000313" key="4">
    <source>
        <dbReference type="EMBL" id="SLN31160.1"/>
    </source>
</evidence>
<feature type="domain" description="Polysaccharide biosynthesis protein CapD-like" evidence="3">
    <location>
        <begin position="284"/>
        <end position="576"/>
    </location>
</feature>
<dbReference type="InterPro" id="IPR003869">
    <property type="entry name" value="Polysac_CapD-like"/>
</dbReference>
<feature type="transmembrane region" description="Helical" evidence="2">
    <location>
        <begin position="112"/>
        <end position="134"/>
    </location>
</feature>
<dbReference type="PANTHER" id="PTHR43318:SF1">
    <property type="entry name" value="POLYSACCHARIDE BIOSYNTHESIS PROTEIN EPSC-RELATED"/>
    <property type="match status" value="1"/>
</dbReference>
<protein>
    <submittedName>
        <fullName evidence="4">UDP-N-acetyl-alpha-D-glucosamine C6 dehydratase</fullName>
        <ecNumber evidence="4">4.2.1.135</ecNumber>
    </submittedName>
</protein>
<dbReference type="GO" id="GO:0016829">
    <property type="term" value="F:lyase activity"/>
    <property type="evidence" value="ECO:0007669"/>
    <property type="project" value="UniProtKB-KW"/>
</dbReference>
<keyword evidence="5" id="KW-1185">Reference proteome</keyword>
<dbReference type="RefSeq" id="WP_085848075.1">
    <property type="nucleotide sequence ID" value="NZ_FNZV01000008.1"/>
</dbReference>
<feature type="transmembrane region" description="Helical" evidence="2">
    <location>
        <begin position="40"/>
        <end position="64"/>
    </location>
</feature>
<keyword evidence="2" id="KW-0812">Transmembrane</keyword>
<proteinExistence type="inferred from homology"/>
<feature type="transmembrane region" description="Helical" evidence="2">
    <location>
        <begin position="12"/>
        <end position="34"/>
    </location>
</feature>
<gene>
    <name evidence="4" type="primary">pglF</name>
    <name evidence="4" type="ORF">PAM7971_01176</name>
</gene>
<evidence type="ECO:0000313" key="5">
    <source>
        <dbReference type="Proteomes" id="UP000193307"/>
    </source>
</evidence>
<evidence type="ECO:0000256" key="2">
    <source>
        <dbReference type="SAM" id="Phobius"/>
    </source>
</evidence>
<dbReference type="Pfam" id="PF02719">
    <property type="entry name" value="Polysacc_synt_2"/>
    <property type="match status" value="1"/>
</dbReference>
<dbReference type="InterPro" id="IPR036291">
    <property type="entry name" value="NAD(P)-bd_dom_sf"/>
</dbReference>
<sequence>MLTQGLTTLPRGYVRSILIVSDTILMISALFVAFKLHGDLGVFLTLPIAVVLVPSMVVFGTVILMFFKLHRIKLVMFNSRDVSKIALASFCLGCLFSVTTAFLGVAGFLAKAIIFGGVFFCGSVWLRATAIAVLSKIRDRIQLRQPVAIFGAGAAGIQLASALRQSHEMRPVFFLDDNLHLRGMAIGGIPVLDSKTIVENLAYHKIEVVLVALPESAKARRAAIIEQLKGLGVEVRVLPSFEDLLVGRGDKALFRTVSPDEILGRDAVDLETPEIAQSYAGRVVMVTGAGGSIGSELCRQILECKPTKIVLLDQSEFNLYQIDLELKSLAEQRNVQVKSFLGSVTDSVRVRKILNEQNVDIIFHAAAYKHVPIVEGNELEGARNNVLGTKIVADAAADAKIERFILVSTDKAVRPTNIMGATKRMAELVVQDIQSRKPDTVFSMVRFGNVLGSSGSVLPLFQKQIDAGGPVTVTHPEVSRFFMTISEATRLVLLAGAYAQGGDVFVLDMGQPQKIMEIAHRLIELSGRTVKTACFEDGDIEIIVTGLRPGEKLYEELLLDHGNLCATANSKIMRAEEAMLSEVEVAGMLRDLRIAVSTANAAYVRKVVRERVDGYHDPRISNDMMMREVAT</sequence>
<dbReference type="CDD" id="cd05237">
    <property type="entry name" value="UDP_invert_4-6DH_SDR_e"/>
    <property type="match status" value="1"/>
</dbReference>
<dbReference type="STRING" id="658057.SAMN04488032_108132"/>